<dbReference type="RefSeq" id="WP_177221765.1">
    <property type="nucleotide sequence ID" value="NZ_FOZV01000001.1"/>
</dbReference>
<gene>
    <name evidence="2" type="ORF">SAMN05192570_0329</name>
</gene>
<accession>A0A1I6NQ89</accession>
<sequence>MHEEQQVREGEPGFGREEDLEAARRTGRPAEAEMDADPKAAAKDPITVSPDPDAEENR</sequence>
<feature type="region of interest" description="Disordered" evidence="1">
    <location>
        <begin position="1"/>
        <end position="58"/>
    </location>
</feature>
<evidence type="ECO:0000313" key="2">
    <source>
        <dbReference type="EMBL" id="SFS30051.1"/>
    </source>
</evidence>
<name>A0A1I6NQ89_9CAUL</name>
<dbReference type="EMBL" id="FOZV01000001">
    <property type="protein sequence ID" value="SFS30051.1"/>
    <property type="molecule type" value="Genomic_DNA"/>
</dbReference>
<proteinExistence type="predicted"/>
<reference evidence="3" key="1">
    <citation type="submission" date="2016-10" db="EMBL/GenBank/DDBJ databases">
        <authorList>
            <person name="Varghese N."/>
            <person name="Submissions S."/>
        </authorList>
    </citation>
    <scope>NUCLEOTIDE SEQUENCE [LARGE SCALE GENOMIC DNA]</scope>
    <source>
        <strain evidence="3">CGMCC 1.10683</strain>
    </source>
</reference>
<protein>
    <submittedName>
        <fullName evidence="2">Uncharacterized protein</fullName>
    </submittedName>
</protein>
<organism evidence="2 3">
    <name type="scientific">Brevundimonas viscosa</name>
    <dbReference type="NCBI Taxonomy" id="871741"/>
    <lineage>
        <taxon>Bacteria</taxon>
        <taxon>Pseudomonadati</taxon>
        <taxon>Pseudomonadota</taxon>
        <taxon>Alphaproteobacteria</taxon>
        <taxon>Caulobacterales</taxon>
        <taxon>Caulobacteraceae</taxon>
        <taxon>Brevundimonas</taxon>
    </lineage>
</organism>
<dbReference type="Proteomes" id="UP000198788">
    <property type="component" value="Unassembled WGS sequence"/>
</dbReference>
<dbReference type="AlphaFoldDB" id="A0A1I6NQ89"/>
<feature type="compositionally biased region" description="Basic and acidic residues" evidence="1">
    <location>
        <begin position="1"/>
        <end position="42"/>
    </location>
</feature>
<dbReference type="STRING" id="871741.SAMN05192570_0329"/>
<evidence type="ECO:0000313" key="3">
    <source>
        <dbReference type="Proteomes" id="UP000198788"/>
    </source>
</evidence>
<evidence type="ECO:0000256" key="1">
    <source>
        <dbReference type="SAM" id="MobiDB-lite"/>
    </source>
</evidence>
<keyword evidence="3" id="KW-1185">Reference proteome</keyword>